<protein>
    <recommendedName>
        <fullName evidence="1">ScoMcrA-like SRA domain-containing protein</fullName>
    </recommendedName>
</protein>
<keyword evidence="3" id="KW-1185">Reference proteome</keyword>
<dbReference type="Pfam" id="PF26348">
    <property type="entry name" value="SRA_ScoMcrA"/>
    <property type="match status" value="1"/>
</dbReference>
<proteinExistence type="predicted"/>
<evidence type="ECO:0000313" key="2">
    <source>
        <dbReference type="EMBL" id="MBC5788081.1"/>
    </source>
</evidence>
<evidence type="ECO:0000313" key="3">
    <source>
        <dbReference type="Proteomes" id="UP000649151"/>
    </source>
</evidence>
<dbReference type="EMBL" id="JACOQK010000001">
    <property type="protein sequence ID" value="MBC5788081.1"/>
    <property type="molecule type" value="Genomic_DNA"/>
</dbReference>
<evidence type="ECO:0000259" key="1">
    <source>
        <dbReference type="Pfam" id="PF26348"/>
    </source>
</evidence>
<dbReference type="InterPro" id="IPR058712">
    <property type="entry name" value="SRA_ScoMcrA"/>
</dbReference>
<gene>
    <name evidence="2" type="ORF">H8Z77_08635</name>
</gene>
<dbReference type="RefSeq" id="WP_186996758.1">
    <property type="nucleotide sequence ID" value="NZ_JACOQK010000001.1"/>
</dbReference>
<comment type="caution">
    <text evidence="2">The sequence shown here is derived from an EMBL/GenBank/DDBJ whole genome shotgun (WGS) entry which is preliminary data.</text>
</comment>
<sequence length="147" mass="17060">MLQLEQGQTFTNRAEISKLLGGNPQSGITLATKGKAILLFKNEEELYSDYFYPRGTYDYCMYTGIGRVGHQDSLSNKMYDLNIAVLSHKKQNTPLLIFEKKKGNYHFVGEYELTETHQNVQPDDNNFLRRVFVFHLRKVSDFIKLDL</sequence>
<organism evidence="2 3">
    <name type="scientific">Clostridium facile</name>
    <dbReference type="NCBI Taxonomy" id="2763035"/>
    <lineage>
        <taxon>Bacteria</taxon>
        <taxon>Bacillati</taxon>
        <taxon>Bacillota</taxon>
        <taxon>Clostridia</taxon>
        <taxon>Eubacteriales</taxon>
        <taxon>Clostridiaceae</taxon>
        <taxon>Clostridium</taxon>
    </lineage>
</organism>
<name>A0ABR7ISF9_9CLOT</name>
<feature type="domain" description="ScoMcrA-like SRA" evidence="1">
    <location>
        <begin position="7"/>
        <end position="140"/>
    </location>
</feature>
<reference evidence="2 3" key="1">
    <citation type="submission" date="2020-08" db="EMBL/GenBank/DDBJ databases">
        <title>Genome public.</title>
        <authorList>
            <person name="Liu C."/>
            <person name="Sun Q."/>
        </authorList>
    </citation>
    <scope>NUCLEOTIDE SEQUENCE [LARGE SCALE GENOMIC DNA]</scope>
    <source>
        <strain evidence="2 3">NSJ-27</strain>
    </source>
</reference>
<dbReference type="Proteomes" id="UP000649151">
    <property type="component" value="Unassembled WGS sequence"/>
</dbReference>
<accession>A0ABR7ISF9</accession>